<dbReference type="CDD" id="cd01949">
    <property type="entry name" value="GGDEF"/>
    <property type="match status" value="1"/>
</dbReference>
<feature type="domain" description="EAL" evidence="4">
    <location>
        <begin position="627"/>
        <end position="870"/>
    </location>
</feature>
<dbReference type="InterPro" id="IPR043128">
    <property type="entry name" value="Rev_trsase/Diguanyl_cyclase"/>
</dbReference>
<dbReference type="SMART" id="SM00267">
    <property type="entry name" value="GGDEF"/>
    <property type="match status" value="1"/>
</dbReference>
<dbReference type="SUPFAM" id="SSF55785">
    <property type="entry name" value="PYP-like sensor domain (PAS domain)"/>
    <property type="match status" value="1"/>
</dbReference>
<dbReference type="Gene3D" id="3.20.20.450">
    <property type="entry name" value="EAL domain"/>
    <property type="match status" value="1"/>
</dbReference>
<feature type="transmembrane region" description="Helical" evidence="1">
    <location>
        <begin position="74"/>
        <end position="94"/>
    </location>
</feature>
<dbReference type="PROSITE" id="PS50112">
    <property type="entry name" value="PAS"/>
    <property type="match status" value="1"/>
</dbReference>
<dbReference type="InterPro" id="IPR052155">
    <property type="entry name" value="Biofilm_reg_signaling"/>
</dbReference>
<dbReference type="SMART" id="SM00091">
    <property type="entry name" value="PAS"/>
    <property type="match status" value="1"/>
</dbReference>
<dbReference type="SUPFAM" id="SSF141868">
    <property type="entry name" value="EAL domain-like"/>
    <property type="match status" value="1"/>
</dbReference>
<dbReference type="InterPro" id="IPR000160">
    <property type="entry name" value="GGDEF_dom"/>
</dbReference>
<keyword evidence="1" id="KW-0472">Membrane</keyword>
<feature type="transmembrane region" description="Helical" evidence="1">
    <location>
        <begin position="262"/>
        <end position="282"/>
    </location>
</feature>
<feature type="transmembrane region" description="Helical" evidence="1">
    <location>
        <begin position="17"/>
        <end position="38"/>
    </location>
</feature>
<feature type="domain" description="GGDEF" evidence="5">
    <location>
        <begin position="487"/>
        <end position="619"/>
    </location>
</feature>
<dbReference type="PROSITE" id="PS50887">
    <property type="entry name" value="GGDEF"/>
    <property type="match status" value="1"/>
</dbReference>
<accession>A0ABT9PBI7</accession>
<dbReference type="NCBIfam" id="TIGR00229">
    <property type="entry name" value="sensory_box"/>
    <property type="match status" value="1"/>
</dbReference>
<evidence type="ECO:0000259" key="4">
    <source>
        <dbReference type="PROSITE" id="PS50883"/>
    </source>
</evidence>
<proteinExistence type="predicted"/>
<organism evidence="6 7">
    <name type="scientific">Kineosporia succinea</name>
    <dbReference type="NCBI Taxonomy" id="84632"/>
    <lineage>
        <taxon>Bacteria</taxon>
        <taxon>Bacillati</taxon>
        <taxon>Actinomycetota</taxon>
        <taxon>Actinomycetes</taxon>
        <taxon>Kineosporiales</taxon>
        <taxon>Kineosporiaceae</taxon>
        <taxon>Kineosporia</taxon>
    </lineage>
</organism>
<evidence type="ECO:0000256" key="1">
    <source>
        <dbReference type="SAM" id="Phobius"/>
    </source>
</evidence>
<reference evidence="6 7" key="1">
    <citation type="submission" date="2023-07" db="EMBL/GenBank/DDBJ databases">
        <title>Sequencing the genomes of 1000 actinobacteria strains.</title>
        <authorList>
            <person name="Klenk H.-P."/>
        </authorList>
    </citation>
    <scope>NUCLEOTIDE SEQUENCE [LARGE SCALE GENOMIC DNA]</scope>
    <source>
        <strain evidence="6 7">DSM 44388</strain>
    </source>
</reference>
<dbReference type="SUPFAM" id="SSF55073">
    <property type="entry name" value="Nucleotide cyclase"/>
    <property type="match status" value="1"/>
</dbReference>
<feature type="transmembrane region" description="Helical" evidence="1">
    <location>
        <begin position="137"/>
        <end position="158"/>
    </location>
</feature>
<name>A0ABT9PBI7_9ACTN</name>
<evidence type="ECO:0000313" key="7">
    <source>
        <dbReference type="Proteomes" id="UP001235712"/>
    </source>
</evidence>
<keyword evidence="1" id="KW-0812">Transmembrane</keyword>
<dbReference type="Pfam" id="PF00563">
    <property type="entry name" value="EAL"/>
    <property type="match status" value="1"/>
</dbReference>
<feature type="transmembrane region" description="Helical" evidence="1">
    <location>
        <begin position="164"/>
        <end position="184"/>
    </location>
</feature>
<sequence>MTSSSTVRVWADGPTRLLAVVTAVSVAGFGLGAGGHPVPFPLDWALVLISCGLCLQICRQPTLADWVSPAAQRFWRAAVAGLGVIAVAMLVRAVNAPVDSGVLESAAEVVHGLGAVLMLGALLRLPIARRTRSGRIGLWLDVTILMTAAAVFLLHYAPVPADNSLATAGLVVAGLLGVFMAAKVTLTGSDVLSRGAVQMMGVSAVFGGVGAAVSTLLAGRGDINAFLLNLPLAGFTISLAARRQLADDAVSRGTIGSRARPYSLLPYVAVAAVDALLVDVVARNRPDRLLVAVGAVLLTAIVAGRQLWAFGENLRLTAAVRGSEERFRLLVQNANDIIAISERDGTLRYMSPAVRRILGREPEDVMGTTLADHTHPDDLPALGRALAAIMERDGASMTMEVRCRHADGTWKWLEITSTNLSHEPGIRGRVSNVRDISETRTVQDRLSHEATHDALTGLANRVLFGRRVSEALTPGREPTSREQTGREQTSVVLIDLDDFKIVNDTLGHATGDALLVAVAERLRAGVRQQDTVARLGGDEFALLLPGLSADAVDRTLVRIAESLLVPVAAGDQLLSVRASFGVATSDGDVDSGELLRRADIAMYEAKAGAGGGHRHFRPGMEARGVERSRLIDALAAGIEQDQLTVYYQPVVRLSDHRVTGVEALVRWRHPAQGLLGPQAFIEVAEESGLIVPLGRWVLRHAARQAAAWGPDAGTISVNVSGVQLRTAGFADEVAAVLRETGLPAQRLIVEITETVAVGGGPTAQNLTAIRDLGARLSLDDFGTGSSTLTTVARLTVDQIKLDRSFVDSPVIAGAVLHLARGIGADTVAEGVETLDQAARLRALGFERAQGYLFGRPGPAADLRFPGSTAERTRS</sequence>
<feature type="domain" description="PAC" evidence="3">
    <location>
        <begin position="397"/>
        <end position="448"/>
    </location>
</feature>
<dbReference type="RefSeq" id="WP_307248862.1">
    <property type="nucleotide sequence ID" value="NZ_JAUSQZ010000001.1"/>
</dbReference>
<dbReference type="CDD" id="cd01948">
    <property type="entry name" value="EAL"/>
    <property type="match status" value="1"/>
</dbReference>
<evidence type="ECO:0000259" key="3">
    <source>
        <dbReference type="PROSITE" id="PS50113"/>
    </source>
</evidence>
<keyword evidence="7" id="KW-1185">Reference proteome</keyword>
<gene>
    <name evidence="6" type="ORF">J2S57_005799</name>
</gene>
<dbReference type="PANTHER" id="PTHR44757:SF2">
    <property type="entry name" value="BIOFILM ARCHITECTURE MAINTENANCE PROTEIN MBAA"/>
    <property type="match status" value="1"/>
</dbReference>
<comment type="caution">
    <text evidence="6">The sequence shown here is derived from an EMBL/GenBank/DDBJ whole genome shotgun (WGS) entry which is preliminary data.</text>
</comment>
<dbReference type="InterPro" id="IPR035965">
    <property type="entry name" value="PAS-like_dom_sf"/>
</dbReference>
<dbReference type="InterPro" id="IPR029787">
    <property type="entry name" value="Nucleotide_cyclase"/>
</dbReference>
<protein>
    <submittedName>
        <fullName evidence="6">Diguanylate cyclase (GGDEF)-like protein/PAS domain S-box-containing protein</fullName>
    </submittedName>
</protein>
<feature type="transmembrane region" description="Helical" evidence="1">
    <location>
        <begin position="223"/>
        <end position="241"/>
    </location>
</feature>
<dbReference type="EMBL" id="JAUSQZ010000001">
    <property type="protein sequence ID" value="MDP9830050.1"/>
    <property type="molecule type" value="Genomic_DNA"/>
</dbReference>
<dbReference type="InterPro" id="IPR035919">
    <property type="entry name" value="EAL_sf"/>
</dbReference>
<dbReference type="PROSITE" id="PS50883">
    <property type="entry name" value="EAL"/>
    <property type="match status" value="1"/>
</dbReference>
<dbReference type="InterPro" id="IPR013655">
    <property type="entry name" value="PAS_fold_3"/>
</dbReference>
<feature type="transmembrane region" description="Helical" evidence="1">
    <location>
        <begin position="196"/>
        <end position="217"/>
    </location>
</feature>
<dbReference type="Gene3D" id="3.30.70.270">
    <property type="match status" value="1"/>
</dbReference>
<evidence type="ECO:0000313" key="6">
    <source>
        <dbReference type="EMBL" id="MDP9830050.1"/>
    </source>
</evidence>
<dbReference type="Proteomes" id="UP001235712">
    <property type="component" value="Unassembled WGS sequence"/>
</dbReference>
<dbReference type="PANTHER" id="PTHR44757">
    <property type="entry name" value="DIGUANYLATE CYCLASE DGCP"/>
    <property type="match status" value="1"/>
</dbReference>
<dbReference type="InterPro" id="IPR000014">
    <property type="entry name" value="PAS"/>
</dbReference>
<dbReference type="Gene3D" id="3.30.450.20">
    <property type="entry name" value="PAS domain"/>
    <property type="match status" value="1"/>
</dbReference>
<feature type="transmembrane region" description="Helical" evidence="1">
    <location>
        <begin position="288"/>
        <end position="308"/>
    </location>
</feature>
<dbReference type="SMART" id="SM00052">
    <property type="entry name" value="EAL"/>
    <property type="match status" value="1"/>
</dbReference>
<evidence type="ECO:0000259" key="2">
    <source>
        <dbReference type="PROSITE" id="PS50112"/>
    </source>
</evidence>
<dbReference type="Pfam" id="PF08447">
    <property type="entry name" value="PAS_3"/>
    <property type="match status" value="1"/>
</dbReference>
<feature type="transmembrane region" description="Helical" evidence="1">
    <location>
        <begin position="106"/>
        <end position="125"/>
    </location>
</feature>
<dbReference type="InterPro" id="IPR001633">
    <property type="entry name" value="EAL_dom"/>
</dbReference>
<feature type="domain" description="PAS" evidence="2">
    <location>
        <begin position="323"/>
        <end position="393"/>
    </location>
</feature>
<dbReference type="NCBIfam" id="TIGR00254">
    <property type="entry name" value="GGDEF"/>
    <property type="match status" value="1"/>
</dbReference>
<dbReference type="CDD" id="cd00130">
    <property type="entry name" value="PAS"/>
    <property type="match status" value="1"/>
</dbReference>
<dbReference type="Pfam" id="PF00990">
    <property type="entry name" value="GGDEF"/>
    <property type="match status" value="1"/>
</dbReference>
<evidence type="ECO:0000259" key="5">
    <source>
        <dbReference type="PROSITE" id="PS50887"/>
    </source>
</evidence>
<dbReference type="InterPro" id="IPR000700">
    <property type="entry name" value="PAS-assoc_C"/>
</dbReference>
<keyword evidence="1" id="KW-1133">Transmembrane helix</keyword>
<dbReference type="PROSITE" id="PS50113">
    <property type="entry name" value="PAC"/>
    <property type="match status" value="1"/>
</dbReference>